<keyword evidence="3" id="KW-1185">Reference proteome</keyword>
<feature type="compositionally biased region" description="Acidic residues" evidence="1">
    <location>
        <begin position="492"/>
        <end position="505"/>
    </location>
</feature>
<accession>A0A5B0LLV0</accession>
<feature type="compositionally biased region" description="Polar residues" evidence="1">
    <location>
        <begin position="84"/>
        <end position="115"/>
    </location>
</feature>
<comment type="caution">
    <text evidence="2">The sequence shown here is derived from an EMBL/GenBank/DDBJ whole genome shotgun (WGS) entry which is preliminary data.</text>
</comment>
<feature type="compositionally biased region" description="Basic and acidic residues" evidence="1">
    <location>
        <begin position="506"/>
        <end position="515"/>
    </location>
</feature>
<feature type="region of interest" description="Disordered" evidence="1">
    <location>
        <begin position="41"/>
        <end position="118"/>
    </location>
</feature>
<organism evidence="2 3">
    <name type="scientific">Puccinia graminis f. sp. tritici</name>
    <dbReference type="NCBI Taxonomy" id="56615"/>
    <lineage>
        <taxon>Eukaryota</taxon>
        <taxon>Fungi</taxon>
        <taxon>Dikarya</taxon>
        <taxon>Basidiomycota</taxon>
        <taxon>Pucciniomycotina</taxon>
        <taxon>Pucciniomycetes</taxon>
        <taxon>Pucciniales</taxon>
        <taxon>Pucciniaceae</taxon>
        <taxon>Puccinia</taxon>
    </lineage>
</organism>
<evidence type="ECO:0000313" key="3">
    <source>
        <dbReference type="Proteomes" id="UP000324748"/>
    </source>
</evidence>
<feature type="region of interest" description="Disordered" evidence="1">
    <location>
        <begin position="483"/>
        <end position="558"/>
    </location>
</feature>
<sequence>MASASDIQSIISAALEQQAQQIQAQLASRDEAISKLMEKVELKDAQASTDTVPKVDKGKTVVRNYPPANKPHASTSVKKGPKSATPTKSNPPSSRRTPSGSQPKRNSTPKTSSPKVNPLQMISRDMPESFGPTQDALYVHLKLIWNLLEQKTIPGPPHPDTIKEFTSRFSNIDEIAQITNDPAAASLIPVKDVVTFKDLKLGRKKVGKGLVNLEEFFVSYTQAILARLGIRVWAPDLEDLPDSLYNEACRQAALKSFRQAAVGGAYAYMNVNPKYAVDLGLLIPAYNHYVHFLQAQRYNREKTQSGKFRMDEERKVIAKARERLRDSRLKFALPQNLPKRYQKVISDVNCHSDDEYCPKKRVYIIKTLKFRSANATKFFRRLDAAILTSDELDGKRVQRRRRVVPSIPHPSFFPKPPKGQPLDFYNHEWFNDLLPQQRMEIANTREVAFLPDASQSLMGKKLASEKLSDRKFTQEFFDRLTQPYDLTHEIEDNADDDEPTDDEEDTSFKGDEIDLAHTSNEEDEEDADFVNDSMNDAGSGPDKQAGDDASKDDEEELARKARYNAMVLDEDEAQMRQMTASDRFRL</sequence>
<dbReference type="AlphaFoldDB" id="A0A5B0LLV0"/>
<name>A0A5B0LLV0_PUCGR</name>
<dbReference type="EMBL" id="VSWC01000197">
    <property type="protein sequence ID" value="KAA1064840.1"/>
    <property type="molecule type" value="Genomic_DNA"/>
</dbReference>
<dbReference type="Proteomes" id="UP000324748">
    <property type="component" value="Unassembled WGS sequence"/>
</dbReference>
<proteinExistence type="predicted"/>
<gene>
    <name evidence="2" type="ORF">PGT21_016366</name>
</gene>
<reference evidence="2 3" key="1">
    <citation type="submission" date="2019-05" db="EMBL/GenBank/DDBJ databases">
        <title>Emergence of the Ug99 lineage of the wheat stem rust pathogen through somatic hybridization.</title>
        <authorList>
            <person name="Li F."/>
            <person name="Upadhyaya N.M."/>
            <person name="Sperschneider J."/>
            <person name="Matny O."/>
            <person name="Nguyen-Phuc H."/>
            <person name="Mago R."/>
            <person name="Raley C."/>
            <person name="Miller M.E."/>
            <person name="Silverstein K.A.T."/>
            <person name="Henningsen E."/>
            <person name="Hirsch C.D."/>
            <person name="Visser B."/>
            <person name="Pretorius Z.A."/>
            <person name="Steffenson B.J."/>
            <person name="Schwessinger B."/>
            <person name="Dodds P.N."/>
            <person name="Figueroa M."/>
        </authorList>
    </citation>
    <scope>NUCLEOTIDE SEQUENCE [LARGE SCALE GENOMIC DNA]</scope>
    <source>
        <strain evidence="2">21-0</strain>
    </source>
</reference>
<dbReference type="OrthoDB" id="2505972at2759"/>
<protein>
    <submittedName>
        <fullName evidence="2">Uncharacterized protein</fullName>
    </submittedName>
</protein>
<evidence type="ECO:0000256" key="1">
    <source>
        <dbReference type="SAM" id="MobiDB-lite"/>
    </source>
</evidence>
<evidence type="ECO:0000313" key="2">
    <source>
        <dbReference type="EMBL" id="KAA1064840.1"/>
    </source>
</evidence>